<dbReference type="InterPro" id="IPR003778">
    <property type="entry name" value="CT_A_B"/>
</dbReference>
<sequence>MTLTVAQVYGYAAVHGASTTGLRAVGVPPGGAFDLESLAAANALLGNEPTALAIELGMTRIVLHALDDGAFALAGAPSRITIGSSVTEAPTVRQVKAFEEITIDLPAYGARTYVALPGGIEGSKVGLPLRIGVELRASAPPCASVSVLACRPYRPSSDPFLAIPGPQADLFDLEGFEATAFTASSAMDRRGVRLEGRVLGAYQEIVSEPTCVGAVQVTPSGMPIILGPDGPTIGGYPKIAAIATGEVRRLAQVRPGDVVRFRLVTLEEARDLAAQCPA</sequence>
<evidence type="ECO:0000313" key="5">
    <source>
        <dbReference type="EMBL" id="MBI1757312.1"/>
    </source>
</evidence>
<proteinExistence type="predicted"/>
<dbReference type="GO" id="GO:0005524">
    <property type="term" value="F:ATP binding"/>
    <property type="evidence" value="ECO:0007669"/>
    <property type="project" value="UniProtKB-KW"/>
</dbReference>
<dbReference type="PANTHER" id="PTHR43309">
    <property type="entry name" value="5-OXOPROLINASE SUBUNIT C"/>
    <property type="match status" value="1"/>
</dbReference>
<evidence type="ECO:0000256" key="2">
    <source>
        <dbReference type="ARBA" id="ARBA00022801"/>
    </source>
</evidence>
<dbReference type="InterPro" id="IPR029000">
    <property type="entry name" value="Cyclophilin-like_dom_sf"/>
</dbReference>
<keyword evidence="1" id="KW-0547">Nucleotide-binding</keyword>
<evidence type="ECO:0000256" key="1">
    <source>
        <dbReference type="ARBA" id="ARBA00022741"/>
    </source>
</evidence>
<dbReference type="Pfam" id="PF02626">
    <property type="entry name" value="CT_A_B"/>
    <property type="match status" value="1"/>
</dbReference>
<evidence type="ECO:0000313" key="6">
    <source>
        <dbReference type="Proteomes" id="UP000727962"/>
    </source>
</evidence>
<evidence type="ECO:0000259" key="4">
    <source>
        <dbReference type="SMART" id="SM00797"/>
    </source>
</evidence>
<dbReference type="EMBL" id="JACOSL010000059">
    <property type="protein sequence ID" value="MBI1757312.1"/>
    <property type="molecule type" value="Genomic_DNA"/>
</dbReference>
<comment type="caution">
    <text evidence="5">The sequence shown here is derived from an EMBL/GenBank/DDBJ whole genome shotgun (WGS) entry which is preliminary data.</text>
</comment>
<dbReference type="Proteomes" id="UP000727962">
    <property type="component" value="Unassembled WGS sequence"/>
</dbReference>
<organism evidence="5 6">
    <name type="scientific">Fimbriimonas ginsengisoli</name>
    <dbReference type="NCBI Taxonomy" id="1005039"/>
    <lineage>
        <taxon>Bacteria</taxon>
        <taxon>Bacillati</taxon>
        <taxon>Armatimonadota</taxon>
        <taxon>Fimbriimonadia</taxon>
        <taxon>Fimbriimonadales</taxon>
        <taxon>Fimbriimonadaceae</taxon>
        <taxon>Fimbriimonas</taxon>
    </lineage>
</organism>
<feature type="domain" description="Carboxyltransferase" evidence="4">
    <location>
        <begin position="24"/>
        <end position="278"/>
    </location>
</feature>
<dbReference type="GO" id="GO:0016787">
    <property type="term" value="F:hydrolase activity"/>
    <property type="evidence" value="ECO:0007669"/>
    <property type="project" value="UniProtKB-KW"/>
</dbReference>
<dbReference type="InterPro" id="IPR052708">
    <property type="entry name" value="PxpC"/>
</dbReference>
<protein>
    <recommendedName>
        <fullName evidence="4">Carboxyltransferase domain-containing protein</fullName>
    </recommendedName>
</protein>
<keyword evidence="3" id="KW-0067">ATP-binding</keyword>
<dbReference type="SUPFAM" id="SSF50891">
    <property type="entry name" value="Cyclophilin-like"/>
    <property type="match status" value="1"/>
</dbReference>
<gene>
    <name evidence="5" type="ORF">HYR64_09430</name>
</gene>
<dbReference type="SMART" id="SM00797">
    <property type="entry name" value="AHS2"/>
    <property type="match status" value="1"/>
</dbReference>
<name>A0A931LX60_FIMGI</name>
<dbReference type="Gene3D" id="2.40.100.10">
    <property type="entry name" value="Cyclophilin-like"/>
    <property type="match status" value="1"/>
</dbReference>
<reference evidence="5" key="1">
    <citation type="submission" date="2020-07" db="EMBL/GenBank/DDBJ databases">
        <title>Huge and variable diversity of episymbiotic CPR bacteria and DPANN archaea in groundwater ecosystems.</title>
        <authorList>
            <person name="He C.Y."/>
            <person name="Keren R."/>
            <person name="Whittaker M."/>
            <person name="Farag I.F."/>
            <person name="Doudna J."/>
            <person name="Cate J.H.D."/>
            <person name="Banfield J.F."/>
        </authorList>
    </citation>
    <scope>NUCLEOTIDE SEQUENCE</scope>
    <source>
        <strain evidence="5">NC_groundwater_17_Pr7_B-0.1um_64_12</strain>
    </source>
</reference>
<keyword evidence="2" id="KW-0378">Hydrolase</keyword>
<dbReference type="PANTHER" id="PTHR43309:SF5">
    <property type="entry name" value="5-OXOPROLINASE SUBUNIT C"/>
    <property type="match status" value="1"/>
</dbReference>
<accession>A0A931LX60</accession>
<evidence type="ECO:0000256" key="3">
    <source>
        <dbReference type="ARBA" id="ARBA00022840"/>
    </source>
</evidence>
<dbReference type="AlphaFoldDB" id="A0A931LX60"/>